<dbReference type="Pfam" id="PF02926">
    <property type="entry name" value="THUMP"/>
    <property type="match status" value="1"/>
</dbReference>
<keyword evidence="2" id="KW-1185">Reference proteome</keyword>
<dbReference type="PANTHER" id="PTHR47313:SF1">
    <property type="entry name" value="RIBOSOMAL RNA LARGE SUBUNIT METHYLTRANSFERASE K_L"/>
    <property type="match status" value="1"/>
</dbReference>
<keyword evidence="1" id="KW-0808">Transferase</keyword>
<dbReference type="InterPro" id="IPR019614">
    <property type="entry name" value="SAM-dep_methyl-trfase"/>
</dbReference>
<dbReference type="CDD" id="cd02440">
    <property type="entry name" value="AdoMet_MTases"/>
    <property type="match status" value="1"/>
</dbReference>
<dbReference type="InterPro" id="IPR054170">
    <property type="entry name" value="RlmL_1st"/>
</dbReference>
<proteinExistence type="inferred from homology"/>
<evidence type="ECO:0000313" key="1">
    <source>
        <dbReference type="EMBL" id="MET1255934.1"/>
    </source>
</evidence>
<comment type="caution">
    <text evidence="1">The sequence shown here is derived from an EMBL/GenBank/DDBJ whole genome shotgun (WGS) entry which is preliminary data.</text>
</comment>
<dbReference type="EMBL" id="JBEVCJ010000015">
    <property type="protein sequence ID" value="MET1255934.1"/>
    <property type="molecule type" value="Genomic_DNA"/>
</dbReference>
<dbReference type="SUPFAM" id="SSF53335">
    <property type="entry name" value="S-adenosyl-L-methionine-dependent methyltransferases"/>
    <property type="match status" value="2"/>
</dbReference>
<dbReference type="PRINTS" id="PR00507">
    <property type="entry name" value="N12N6MTFRASE"/>
</dbReference>
<dbReference type="Pfam" id="PF22020">
    <property type="entry name" value="RlmL_1st"/>
    <property type="match status" value="1"/>
</dbReference>
<dbReference type="InterPro" id="IPR004114">
    <property type="entry name" value="THUMP_dom"/>
</dbReference>
<dbReference type="PANTHER" id="PTHR47313">
    <property type="entry name" value="RIBOSOMAL RNA LARGE SUBUNIT METHYLTRANSFERASE K/L"/>
    <property type="match status" value="1"/>
</dbReference>
<keyword evidence="1" id="KW-0489">Methyltransferase</keyword>
<reference evidence="1 2" key="1">
    <citation type="submission" date="2024-06" db="EMBL/GenBank/DDBJ databases">
        <authorList>
            <person name="Li F."/>
        </authorList>
    </citation>
    <scope>NUCLEOTIDE SEQUENCE [LARGE SCALE GENOMIC DNA]</scope>
    <source>
        <strain evidence="1 2">GXAS 311</strain>
    </source>
</reference>
<accession>A0ABV2BVL1</accession>
<protein>
    <submittedName>
        <fullName evidence="1">Bifunctional 23S rRNA (Guanine(2069)-N(7))-methyltransferase RlmK/23S rRNA (Guanine(2445)-N(2))-methyltransferase RlmL</fullName>
        <ecNumber evidence="1">2.1.1.173</ecNumber>
        <ecNumber evidence="1">2.1.1.264</ecNumber>
    </submittedName>
</protein>
<dbReference type="Gene3D" id="3.30.750.80">
    <property type="entry name" value="RNA methyltransferase domain (HRMD) like"/>
    <property type="match status" value="1"/>
</dbReference>
<dbReference type="PROSITE" id="PS51165">
    <property type="entry name" value="THUMP"/>
    <property type="match status" value="1"/>
</dbReference>
<dbReference type="PROSITE" id="PS01261">
    <property type="entry name" value="UPF0020"/>
    <property type="match status" value="1"/>
</dbReference>
<dbReference type="EC" id="2.1.1.264" evidence="1"/>
<dbReference type="HAMAP" id="MF_01858">
    <property type="entry name" value="23SrRNA_methyltr_KL"/>
    <property type="match status" value="1"/>
</dbReference>
<dbReference type="Proteomes" id="UP001548189">
    <property type="component" value="Unassembled WGS sequence"/>
</dbReference>
<dbReference type="InterPro" id="IPR000241">
    <property type="entry name" value="RlmKL-like_Mtase"/>
</dbReference>
<dbReference type="InterPro" id="IPR017244">
    <property type="entry name" value="23SrRNA_methyltr_KL"/>
</dbReference>
<dbReference type="Pfam" id="PF01170">
    <property type="entry name" value="UPF0020"/>
    <property type="match status" value="1"/>
</dbReference>
<dbReference type="InterPro" id="IPR029063">
    <property type="entry name" value="SAM-dependent_MTases_sf"/>
</dbReference>
<organism evidence="1 2">
    <name type="scientific">Aliikangiella maris</name>
    <dbReference type="NCBI Taxonomy" id="3162458"/>
    <lineage>
        <taxon>Bacteria</taxon>
        <taxon>Pseudomonadati</taxon>
        <taxon>Pseudomonadota</taxon>
        <taxon>Gammaproteobacteria</taxon>
        <taxon>Oceanospirillales</taxon>
        <taxon>Pleioneaceae</taxon>
        <taxon>Aliikangiella</taxon>
    </lineage>
</organism>
<dbReference type="Gene3D" id="3.30.2130.30">
    <property type="match status" value="1"/>
</dbReference>
<dbReference type="EC" id="2.1.1.173" evidence="1"/>
<dbReference type="SMART" id="SM00981">
    <property type="entry name" value="THUMP"/>
    <property type="match status" value="1"/>
</dbReference>
<dbReference type="Pfam" id="PF10672">
    <property type="entry name" value="Methyltrans_SAM"/>
    <property type="match status" value="1"/>
</dbReference>
<dbReference type="GO" id="GO:0052915">
    <property type="term" value="F:23S rRNA (guanine(2445)-N(2))-methyltransferase activity"/>
    <property type="evidence" value="ECO:0007669"/>
    <property type="project" value="UniProtKB-EC"/>
</dbReference>
<dbReference type="InterPro" id="IPR002052">
    <property type="entry name" value="DNA_methylase_N6_adenine_CS"/>
</dbReference>
<gene>
    <name evidence="1" type="primary">rlmKL</name>
    <name evidence="1" type="ORF">ABVT43_12410</name>
</gene>
<dbReference type="CDD" id="cd11715">
    <property type="entry name" value="THUMP_AdoMetMT"/>
    <property type="match status" value="1"/>
</dbReference>
<sequence>MPQFIATCAKDLEYLLVDELKSLQIDNPKEGLSQVKFESDWAGAYRVLMWSRVASRLFYPIATFEAKDDDMLYQQASLIDWLQHIPSGGCFLVNSQSFRSKLSHTQYISQRIKDAIVDYFADNDEKRPDVEFHEPDVVIHCRVKRDKVTLSIDLAGQALHRRGYRITGGSAPIKENLAAALLIRAGWSAEPQGVIYDPMCGSGTFLLEAALMAYDIAPGLHREHNGLARWQQFNAPLWQQIVDEAKARAEQGLNKSGVTIIGSDINPRAVRNAQMNCALLSLEEKIKVFIGGIDQVEQLALPIEPEEKGLIIVNPPYSERLGEFEEVKALYTQLGQLLKSQFVGWRASVLSPDKAFGHALGVRAKKIYKFNNGSIPCELLNLSIEEKQFVQRVSYNQVETDFKEKLTDQALQLCHRLEKNRQKLKKYLNSENISCYRIYDADLPDYNAAIDVYGDKLHIQEYRPPKNIDEKLALRRLKDIERVAAGVFQIPRNQVYLKQRQKQKGDWQYQTQHTNNDAHANDFLVEEAGRQFIVNLSDFLDTGLFLDHRKTRQLIAEQAKGHKLLNLFCYTASISVYAATAGATSTTNVDLSNTYLDWAKRNFNKNHINLQKHQFIREDCVQWLAEAVKLDEKFDVIFLDPPTFSNSKRMIEHFDVQRSHPVLIEQCLQLLNKDGILYFSNNFQKFEMMVESSERIQVKEITSQTVTPDFARRSLHRCWQITYKSDAV</sequence>
<evidence type="ECO:0000313" key="2">
    <source>
        <dbReference type="Proteomes" id="UP001548189"/>
    </source>
</evidence>
<dbReference type="PIRSF" id="PIRSF037618">
    <property type="entry name" value="RNA_Mtase_bacteria_prd"/>
    <property type="match status" value="1"/>
</dbReference>
<dbReference type="Gene3D" id="3.40.50.150">
    <property type="entry name" value="Vaccinia Virus protein VP39"/>
    <property type="match status" value="2"/>
</dbReference>
<dbReference type="PROSITE" id="PS00092">
    <property type="entry name" value="N6_MTASE"/>
    <property type="match status" value="1"/>
</dbReference>
<name>A0ABV2BVL1_9GAMM</name>
<dbReference type="InterPro" id="IPR053943">
    <property type="entry name" value="RlmKL-like_Mtase_CS"/>
</dbReference>
<dbReference type="NCBIfam" id="NF008748">
    <property type="entry name" value="PRK11783.1"/>
    <property type="match status" value="1"/>
</dbReference>